<evidence type="ECO:0000313" key="1">
    <source>
        <dbReference type="EnsemblMetazoa" id="PPAI008562-PA"/>
    </source>
</evidence>
<dbReference type="PANTHER" id="PTHR28366:SF1">
    <property type="entry name" value="CHROMOSOME 1 OPEN READING FRAME 131"/>
    <property type="match status" value="1"/>
</dbReference>
<evidence type="ECO:0000313" key="2">
    <source>
        <dbReference type="Proteomes" id="UP000092462"/>
    </source>
</evidence>
<dbReference type="InterPro" id="IPR027973">
    <property type="entry name" value="FSAF1-like"/>
</dbReference>
<dbReference type="EnsemblMetazoa" id="PPAI008562-RA">
    <property type="protein sequence ID" value="PPAI008562-PA"/>
    <property type="gene ID" value="PPAI008562"/>
</dbReference>
<dbReference type="InterPro" id="IPR052852">
    <property type="entry name" value="SSU_Processome_Comp"/>
</dbReference>
<reference evidence="1" key="1">
    <citation type="submission" date="2022-08" db="UniProtKB">
        <authorList>
            <consortium name="EnsemblMetazoa"/>
        </authorList>
    </citation>
    <scope>IDENTIFICATION</scope>
    <source>
        <strain evidence="1">Israel</strain>
    </source>
</reference>
<accession>A0A1B0DJY8</accession>
<sequence length="182" mass="20861">MSSGDPLGIIPTKAMLLHNQNSSDFTAVVFEEKKRVRGEKKNKNPNLKEVSKRVDNADEEVFDIRKARNEVLKFGLSGFEDVEKQKVQVAMAIKLGAKPPKRGYKNYKVLQEERKRAKEEKAEQESFQTLGKKSTGEAIFNYKKFSKGRRKRKDDVEVLREYGKISTVDKIPEAAAKKRKRS</sequence>
<dbReference type="VEuPathDB" id="VectorBase:PPAI008562"/>
<dbReference type="VEuPathDB" id="VectorBase:PPAPM1_006336"/>
<dbReference type="Proteomes" id="UP000092462">
    <property type="component" value="Unassembled WGS sequence"/>
</dbReference>
<name>A0A1B0DJY8_PHLPP</name>
<organism evidence="1 2">
    <name type="scientific">Phlebotomus papatasi</name>
    <name type="common">Sandfly</name>
    <dbReference type="NCBI Taxonomy" id="29031"/>
    <lineage>
        <taxon>Eukaryota</taxon>
        <taxon>Metazoa</taxon>
        <taxon>Ecdysozoa</taxon>
        <taxon>Arthropoda</taxon>
        <taxon>Hexapoda</taxon>
        <taxon>Insecta</taxon>
        <taxon>Pterygota</taxon>
        <taxon>Neoptera</taxon>
        <taxon>Endopterygota</taxon>
        <taxon>Diptera</taxon>
        <taxon>Nematocera</taxon>
        <taxon>Psychodoidea</taxon>
        <taxon>Psychodidae</taxon>
        <taxon>Phlebotomus</taxon>
        <taxon>Phlebotomus</taxon>
    </lineage>
</organism>
<protein>
    <submittedName>
        <fullName evidence="1">Uncharacterized protein</fullName>
    </submittedName>
</protein>
<dbReference type="AlphaFoldDB" id="A0A1B0DJY8"/>
<proteinExistence type="predicted"/>
<dbReference type="Pfam" id="PF15375">
    <property type="entry name" value="FSAF1"/>
    <property type="match status" value="1"/>
</dbReference>
<keyword evidence="2" id="KW-1185">Reference proteome</keyword>
<dbReference type="EMBL" id="AJVK01035145">
    <property type="status" value="NOT_ANNOTATED_CDS"/>
    <property type="molecule type" value="Genomic_DNA"/>
</dbReference>
<dbReference type="PANTHER" id="PTHR28366">
    <property type="entry name" value="CHROMOSOME 1 OPEN READING FRAME 131"/>
    <property type="match status" value="1"/>
</dbReference>